<evidence type="ECO:0000313" key="1">
    <source>
        <dbReference type="EMBL" id="CAJ0585115.1"/>
    </source>
</evidence>
<dbReference type="AlphaFoldDB" id="A0AA36DEQ5"/>
<accession>A0AA36DEQ5</accession>
<comment type="caution">
    <text evidence="1">The sequence shown here is derived from an EMBL/GenBank/DDBJ whole genome shotgun (WGS) entry which is preliminary data.</text>
</comment>
<reference evidence="1" key="1">
    <citation type="submission" date="2023-06" db="EMBL/GenBank/DDBJ databases">
        <authorList>
            <person name="Delattre M."/>
        </authorList>
    </citation>
    <scope>NUCLEOTIDE SEQUENCE</scope>
    <source>
        <strain evidence="1">AF72</strain>
    </source>
</reference>
<evidence type="ECO:0000313" key="2">
    <source>
        <dbReference type="Proteomes" id="UP001177023"/>
    </source>
</evidence>
<dbReference type="EMBL" id="CATQJA010002702">
    <property type="protein sequence ID" value="CAJ0585115.1"/>
    <property type="molecule type" value="Genomic_DNA"/>
</dbReference>
<keyword evidence="2" id="KW-1185">Reference proteome</keyword>
<proteinExistence type="predicted"/>
<gene>
    <name evidence="1" type="ORF">MSPICULIGERA_LOCUS23147</name>
</gene>
<protein>
    <submittedName>
        <fullName evidence="1">Uncharacterized protein</fullName>
    </submittedName>
</protein>
<sequence>MSYSMLTASFQPGNGTYYCVFLDDPSGIITAELDPASFEEKKPIPTWSTIAETGERTAVGQTSSTRKLTVSPMRVLEIADACGFEVKSSPWSPSKDGTAAYYSKTDYVGKTKTLGQPQVMPTHHALLVAIYDEHYESKKTFLSDDPDDKLYYAMKAKDAELGGRLYLNVSPMKALALATQAGYQISGPTRMEDKVMCWQLTLTA</sequence>
<organism evidence="1 2">
    <name type="scientific">Mesorhabditis spiculigera</name>
    <dbReference type="NCBI Taxonomy" id="96644"/>
    <lineage>
        <taxon>Eukaryota</taxon>
        <taxon>Metazoa</taxon>
        <taxon>Ecdysozoa</taxon>
        <taxon>Nematoda</taxon>
        <taxon>Chromadorea</taxon>
        <taxon>Rhabditida</taxon>
        <taxon>Rhabditina</taxon>
        <taxon>Rhabditomorpha</taxon>
        <taxon>Rhabditoidea</taxon>
        <taxon>Rhabditidae</taxon>
        <taxon>Mesorhabditinae</taxon>
        <taxon>Mesorhabditis</taxon>
    </lineage>
</organism>
<feature type="non-terminal residue" evidence="1">
    <location>
        <position position="1"/>
    </location>
</feature>
<dbReference type="Proteomes" id="UP001177023">
    <property type="component" value="Unassembled WGS sequence"/>
</dbReference>
<name>A0AA36DEQ5_9BILA</name>